<evidence type="ECO:0000313" key="4">
    <source>
        <dbReference type="EMBL" id="MBE9668494.1"/>
    </source>
</evidence>
<name>A0ABR9XN49_9SPHI</name>
<feature type="chain" id="PRO_5045126397" evidence="3">
    <location>
        <begin position="20"/>
        <end position="700"/>
    </location>
</feature>
<dbReference type="InterPro" id="IPR017853">
    <property type="entry name" value="GH"/>
</dbReference>
<sequence>MIKNQLLFLFFLISGGTLSNCLGQGNSNEDYNELKECHVSLTDDILTIENAFISRRYQWNNGDIKSLSITDKQTNHQWKINNTKPDAFFPNSSKPANGKLEVHQVAATSINNAYLEAECITDLGALKVKRVFRIYPRCPAISCTFYLRGSIGANWGAVSKNQGDLQNVETISDNKKSAPGITVMQQLALPGHNWHLKAVQFFDITDQNNNLVQTYDQLPYRADSRLTGNLLFANEGLTDNGIFILKEAPTSSVQLNYPGFDFIASVANLQTVGIGVLPQDIDKEKWLRCYGFVTGVTSGGELGQLIALRIYQEQVRKHLPGRDDMILMNTWGDRSQDKHIGEKFTLNELHAAHRLGITHFQIDDGWQTGRSSASVFGGGSLNNIWANPNYWKPDRIKFPNGLLPLTQLAEKLGIKLCLWFNPSKDSSYAHWRDDAKALIDLYRMGINTFKIDGVQVTDKKGEINLRSMFDTVMAVSHNQVIFNLDVTAGRRYGYHYFNEYGNIFLENRYTDWGNYYPHWTLRNLWMLARYVPPQNLQIEFLNNFRNVNKYVADDVLAPSKVSFEYGFAITMMAQPLAWMEATGLPEKAFSTAPVIKKYQSIQSDIHKGKIFPIGNEPSGMSWTGFQSIKSNNTGYLLVIRENNKNATGLLQTWLPPGKNVKLTVVLGSGKSGIIAVNHTGGAFFKLPQKNGYALYSYKIL</sequence>
<feature type="signal peptide" evidence="3">
    <location>
        <begin position="1"/>
        <end position="19"/>
    </location>
</feature>
<dbReference type="SUPFAM" id="SSF51445">
    <property type="entry name" value="(Trans)glycosidases"/>
    <property type="match status" value="1"/>
</dbReference>
<evidence type="ECO:0000256" key="1">
    <source>
        <dbReference type="ARBA" id="ARBA00022801"/>
    </source>
</evidence>
<dbReference type="InterPro" id="IPR000111">
    <property type="entry name" value="Glyco_hydro_27/36_CS"/>
</dbReference>
<dbReference type="RefSeq" id="WP_194107893.1">
    <property type="nucleotide sequence ID" value="NZ_JADFFM010000002.1"/>
</dbReference>
<accession>A0ABR9XN49</accession>
<evidence type="ECO:0000256" key="3">
    <source>
        <dbReference type="SAM" id="SignalP"/>
    </source>
</evidence>
<comment type="caution">
    <text evidence="4">The sequence shown here is derived from an EMBL/GenBank/DDBJ whole genome shotgun (WGS) entry which is preliminary data.</text>
</comment>
<organism evidence="4 5">
    <name type="scientific">Mucilaginibacter boryungensis</name>
    <dbReference type="NCBI Taxonomy" id="768480"/>
    <lineage>
        <taxon>Bacteria</taxon>
        <taxon>Pseudomonadati</taxon>
        <taxon>Bacteroidota</taxon>
        <taxon>Sphingobacteriia</taxon>
        <taxon>Sphingobacteriales</taxon>
        <taxon>Sphingobacteriaceae</taxon>
        <taxon>Mucilaginibacter</taxon>
    </lineage>
</organism>
<dbReference type="Gene3D" id="3.20.20.70">
    <property type="entry name" value="Aldolase class I"/>
    <property type="match status" value="1"/>
</dbReference>
<evidence type="ECO:0000313" key="5">
    <source>
        <dbReference type="Proteomes" id="UP000632774"/>
    </source>
</evidence>
<keyword evidence="5" id="KW-1185">Reference proteome</keyword>
<dbReference type="EMBL" id="JADFFM010000002">
    <property type="protein sequence ID" value="MBE9668494.1"/>
    <property type="molecule type" value="Genomic_DNA"/>
</dbReference>
<keyword evidence="1" id="KW-0378">Hydrolase</keyword>
<keyword evidence="2" id="KW-0326">Glycosidase</keyword>
<gene>
    <name evidence="4" type="ORF">IRJ18_19140</name>
</gene>
<keyword evidence="3" id="KW-0732">Signal</keyword>
<dbReference type="Proteomes" id="UP000632774">
    <property type="component" value="Unassembled WGS sequence"/>
</dbReference>
<evidence type="ECO:0000256" key="2">
    <source>
        <dbReference type="ARBA" id="ARBA00023295"/>
    </source>
</evidence>
<proteinExistence type="predicted"/>
<dbReference type="PROSITE" id="PS00512">
    <property type="entry name" value="ALPHA_GALACTOSIDASE"/>
    <property type="match status" value="1"/>
</dbReference>
<dbReference type="Pfam" id="PF02065">
    <property type="entry name" value="Melibiase"/>
    <property type="match status" value="1"/>
</dbReference>
<reference evidence="4 5" key="1">
    <citation type="submission" date="2020-10" db="EMBL/GenBank/DDBJ databases">
        <title>Mucilaginibacter mali sp. nov., isolated from rhizosphere soil of apple orchard.</title>
        <authorList>
            <person name="Lee J.-S."/>
            <person name="Kim H.S."/>
            <person name="Kim J.-S."/>
        </authorList>
    </citation>
    <scope>NUCLEOTIDE SEQUENCE [LARGE SCALE GENOMIC DNA]</scope>
    <source>
        <strain evidence="4 5">KCTC 23157</strain>
    </source>
</reference>
<protein>
    <submittedName>
        <fullName evidence="4">Alpha-galactosidase</fullName>
    </submittedName>
</protein>
<dbReference type="InterPro" id="IPR013785">
    <property type="entry name" value="Aldolase_TIM"/>
</dbReference>